<dbReference type="Proteomes" id="UP000054558">
    <property type="component" value="Unassembled WGS sequence"/>
</dbReference>
<evidence type="ECO:0000313" key="2">
    <source>
        <dbReference type="Proteomes" id="UP000054558"/>
    </source>
</evidence>
<dbReference type="AlphaFoldDB" id="A0A1Y1HU55"/>
<name>A0A1Y1HU55_KLENI</name>
<keyword evidence="2" id="KW-1185">Reference proteome</keyword>
<organism evidence="1 2">
    <name type="scientific">Klebsormidium nitens</name>
    <name type="common">Green alga</name>
    <name type="synonym">Ulothrix nitens</name>
    <dbReference type="NCBI Taxonomy" id="105231"/>
    <lineage>
        <taxon>Eukaryota</taxon>
        <taxon>Viridiplantae</taxon>
        <taxon>Streptophyta</taxon>
        <taxon>Klebsormidiophyceae</taxon>
        <taxon>Klebsormidiales</taxon>
        <taxon>Klebsormidiaceae</taxon>
        <taxon>Klebsormidium</taxon>
    </lineage>
</organism>
<proteinExistence type="predicted"/>
<gene>
    <name evidence="1" type="ORF">KFL_000780340</name>
</gene>
<reference evidence="1 2" key="1">
    <citation type="journal article" date="2014" name="Nat. Commun.">
        <title>Klebsormidium flaccidum genome reveals primary factors for plant terrestrial adaptation.</title>
        <authorList>
            <person name="Hori K."/>
            <person name="Maruyama F."/>
            <person name="Fujisawa T."/>
            <person name="Togashi T."/>
            <person name="Yamamoto N."/>
            <person name="Seo M."/>
            <person name="Sato S."/>
            <person name="Yamada T."/>
            <person name="Mori H."/>
            <person name="Tajima N."/>
            <person name="Moriyama T."/>
            <person name="Ikeuchi M."/>
            <person name="Watanabe M."/>
            <person name="Wada H."/>
            <person name="Kobayashi K."/>
            <person name="Saito M."/>
            <person name="Masuda T."/>
            <person name="Sasaki-Sekimoto Y."/>
            <person name="Mashiguchi K."/>
            <person name="Awai K."/>
            <person name="Shimojima M."/>
            <person name="Masuda S."/>
            <person name="Iwai M."/>
            <person name="Nobusawa T."/>
            <person name="Narise T."/>
            <person name="Kondo S."/>
            <person name="Saito H."/>
            <person name="Sato R."/>
            <person name="Murakawa M."/>
            <person name="Ihara Y."/>
            <person name="Oshima-Yamada Y."/>
            <person name="Ohtaka K."/>
            <person name="Satoh M."/>
            <person name="Sonobe K."/>
            <person name="Ishii M."/>
            <person name="Ohtani R."/>
            <person name="Kanamori-Sato M."/>
            <person name="Honoki R."/>
            <person name="Miyazaki D."/>
            <person name="Mochizuki H."/>
            <person name="Umetsu J."/>
            <person name="Higashi K."/>
            <person name="Shibata D."/>
            <person name="Kamiya Y."/>
            <person name="Sato N."/>
            <person name="Nakamura Y."/>
            <person name="Tabata S."/>
            <person name="Ida S."/>
            <person name="Kurokawa K."/>
            <person name="Ohta H."/>
        </authorList>
    </citation>
    <scope>NUCLEOTIDE SEQUENCE [LARGE SCALE GENOMIC DNA]</scope>
    <source>
        <strain evidence="1 2">NIES-2285</strain>
    </source>
</reference>
<evidence type="ECO:0000313" key="1">
    <source>
        <dbReference type="EMBL" id="GAQ81372.1"/>
    </source>
</evidence>
<accession>A0A1Y1HU55</accession>
<dbReference type="EMBL" id="DF237027">
    <property type="protein sequence ID" value="GAQ81372.1"/>
    <property type="molecule type" value="Genomic_DNA"/>
</dbReference>
<sequence>MQVMCCALNSQDADEDKHQSVRAKKEDRSAVEQISWGLTAPQRRALHCSQKLLETTVEVLQSYDELLSVEQIVDESKRKMSLGRPAIYRALLPSPVRDLKGRLEFAKEAEKTAEEAKKSAGEFKTVEQRAYNLKWPCWKLRDMCLELELEIPRAVREAEFWRSGPQEARETALRLLDDLEDATSLMKGGGGFLRPYTVDLFNRPLMTAIEQAKNAIEVAAQVKHSLILLLQRVHEEKFENILGSPPKPMKDPVSGLPFGDQIQVLTDRIWAADEMENQEERASVVERSFWELCALYEIVHRELSRANEEAVAWQKIAREAAELERI</sequence>
<protein>
    <submittedName>
        <fullName evidence="1">Uncharacterized protein</fullName>
    </submittedName>
</protein>